<feature type="transmembrane region" description="Helical" evidence="6">
    <location>
        <begin position="46"/>
        <end position="65"/>
    </location>
</feature>
<gene>
    <name evidence="7" type="ORF">SAMN06295945_0646</name>
</gene>
<dbReference type="Gene3D" id="1.20.1740.10">
    <property type="entry name" value="Amino acid/polyamine transporter I"/>
    <property type="match status" value="1"/>
</dbReference>
<keyword evidence="2" id="KW-1003">Cell membrane</keyword>
<evidence type="ECO:0000256" key="2">
    <source>
        <dbReference type="ARBA" id="ARBA00022475"/>
    </source>
</evidence>
<feature type="transmembrane region" description="Helical" evidence="6">
    <location>
        <begin position="20"/>
        <end position="39"/>
    </location>
</feature>
<dbReference type="InterPro" id="IPR050367">
    <property type="entry name" value="APC_superfamily"/>
</dbReference>
<dbReference type="AlphaFoldDB" id="A0A240DYN8"/>
<feature type="transmembrane region" description="Helical" evidence="6">
    <location>
        <begin position="379"/>
        <end position="400"/>
    </location>
</feature>
<keyword evidence="3 6" id="KW-0812">Transmembrane</keyword>
<sequence>MMGSGLFTVLGYANLTAKSHFPIAFLLAGIAVFFTVYSCAKLSATFPVAGGPAGYIVSTYGNGFIAGWMNIFLYLGFLISTSLYASGFTEFIVVLTGSYFSGFELKLIGGALVFVLALVNLLGASIVGLAGLAAIGLVLLSLLAFSAVGISHLNVASLDFGVGPIEGIAIATGMLYINYQGFAVVSSAADSIAEPKKTIPKAMYVAVLFVIALYVLVSFVTIQLTPIVVIKSNPTNVIGAAANILMHREGFIGIGLIALLSCAAAVNATIFTATKVLGVVVTEHANATWLSKILGQSQMRRLLISAAIVIILVLGFPLEIVGKMASMAFLLLFGVITYGHIRIHEQTSANVFLLWCGVVINLTLFIFLVINGIQSNPAGVIVLVIVLMATYLIQLRYQFIPMLRKGEVKR</sequence>
<protein>
    <submittedName>
        <fullName evidence="7">Amino acid:proton symporter, ABT family</fullName>
    </submittedName>
</protein>
<feature type="transmembrane region" description="Helical" evidence="6">
    <location>
        <begin position="132"/>
        <end position="150"/>
    </location>
</feature>
<evidence type="ECO:0000256" key="3">
    <source>
        <dbReference type="ARBA" id="ARBA00022692"/>
    </source>
</evidence>
<evidence type="ECO:0000256" key="4">
    <source>
        <dbReference type="ARBA" id="ARBA00022989"/>
    </source>
</evidence>
<dbReference type="Pfam" id="PF13520">
    <property type="entry name" value="AA_permease_2"/>
    <property type="match status" value="1"/>
</dbReference>
<organism evidence="7 8">
    <name type="scientific">Polynucleobacter meluiroseus</name>
    <dbReference type="NCBI Taxonomy" id="1938814"/>
    <lineage>
        <taxon>Bacteria</taxon>
        <taxon>Pseudomonadati</taxon>
        <taxon>Pseudomonadota</taxon>
        <taxon>Betaproteobacteria</taxon>
        <taxon>Burkholderiales</taxon>
        <taxon>Burkholderiaceae</taxon>
        <taxon>Polynucleobacter</taxon>
    </lineage>
</organism>
<name>A0A240DYN8_9BURK</name>
<dbReference type="PANTHER" id="PTHR42770">
    <property type="entry name" value="AMINO ACID TRANSPORTER-RELATED"/>
    <property type="match status" value="1"/>
</dbReference>
<dbReference type="EMBL" id="OANS01000001">
    <property type="protein sequence ID" value="SNX28319.1"/>
    <property type="molecule type" value="Genomic_DNA"/>
</dbReference>
<reference evidence="8" key="1">
    <citation type="submission" date="2017-08" db="EMBL/GenBank/DDBJ databases">
        <authorList>
            <person name="Varghese N."/>
            <person name="Submissions S."/>
        </authorList>
    </citation>
    <scope>NUCLEOTIDE SEQUENCE [LARGE SCALE GENOMIC DNA]</scope>
    <source>
        <strain evidence="8">AP-Melu-1000-B4</strain>
    </source>
</reference>
<evidence type="ECO:0000256" key="1">
    <source>
        <dbReference type="ARBA" id="ARBA00004651"/>
    </source>
</evidence>
<keyword evidence="4 6" id="KW-1133">Transmembrane helix</keyword>
<keyword evidence="5 6" id="KW-0472">Membrane</keyword>
<evidence type="ECO:0000256" key="5">
    <source>
        <dbReference type="ARBA" id="ARBA00023136"/>
    </source>
</evidence>
<evidence type="ECO:0000313" key="7">
    <source>
        <dbReference type="EMBL" id="SNX28319.1"/>
    </source>
</evidence>
<dbReference type="Proteomes" id="UP000218069">
    <property type="component" value="Unassembled WGS sequence"/>
</dbReference>
<feature type="transmembrane region" description="Helical" evidence="6">
    <location>
        <begin position="204"/>
        <end position="230"/>
    </location>
</feature>
<feature type="transmembrane region" description="Helical" evidence="6">
    <location>
        <begin position="71"/>
        <end position="95"/>
    </location>
</feature>
<dbReference type="InterPro" id="IPR002293">
    <property type="entry name" value="AA/rel_permease1"/>
</dbReference>
<feature type="transmembrane region" description="Helical" evidence="6">
    <location>
        <begin position="353"/>
        <end position="373"/>
    </location>
</feature>
<feature type="transmembrane region" description="Helical" evidence="6">
    <location>
        <begin position="250"/>
        <end position="281"/>
    </location>
</feature>
<keyword evidence="8" id="KW-1185">Reference proteome</keyword>
<evidence type="ECO:0000256" key="6">
    <source>
        <dbReference type="SAM" id="Phobius"/>
    </source>
</evidence>
<evidence type="ECO:0000313" key="8">
    <source>
        <dbReference type="Proteomes" id="UP000218069"/>
    </source>
</evidence>
<comment type="subcellular location">
    <subcellularLocation>
        <location evidence="1">Cell membrane</location>
        <topology evidence="1">Multi-pass membrane protein</topology>
    </subcellularLocation>
</comment>
<dbReference type="GO" id="GO:0005886">
    <property type="term" value="C:plasma membrane"/>
    <property type="evidence" value="ECO:0007669"/>
    <property type="project" value="UniProtKB-SubCell"/>
</dbReference>
<feature type="transmembrane region" description="Helical" evidence="6">
    <location>
        <begin position="324"/>
        <end position="341"/>
    </location>
</feature>
<accession>A0A240DYN8</accession>
<dbReference type="PANTHER" id="PTHR42770:SF11">
    <property type="entry name" value="INNER MEMBRANE TRANSPORT PROTEIN YBAT"/>
    <property type="match status" value="1"/>
</dbReference>
<dbReference type="GO" id="GO:0022857">
    <property type="term" value="F:transmembrane transporter activity"/>
    <property type="evidence" value="ECO:0007669"/>
    <property type="project" value="InterPro"/>
</dbReference>
<feature type="transmembrane region" description="Helical" evidence="6">
    <location>
        <begin position="107"/>
        <end position="126"/>
    </location>
</feature>
<proteinExistence type="predicted"/>
<dbReference type="PIRSF" id="PIRSF006060">
    <property type="entry name" value="AA_transporter"/>
    <property type="match status" value="1"/>
</dbReference>
<feature type="transmembrane region" description="Helical" evidence="6">
    <location>
        <begin position="302"/>
        <end position="318"/>
    </location>
</feature>